<evidence type="ECO:0000259" key="10">
    <source>
        <dbReference type="Pfam" id="PF04290"/>
    </source>
</evidence>
<evidence type="ECO:0000256" key="7">
    <source>
        <dbReference type="ARBA" id="ARBA00023136"/>
    </source>
</evidence>
<proteinExistence type="inferred from homology"/>
<dbReference type="Proteomes" id="UP000198304">
    <property type="component" value="Unassembled WGS sequence"/>
</dbReference>
<comment type="similarity">
    <text evidence="8">Belongs to the TRAP transporter small permease family.</text>
</comment>
<sequence length="165" mass="18922">MKTLDRIVDFIVRFIMAFSALILSIVTTLQVVARYIFKSPIGWGQDIIRLSFIYLVFWGAAYCVKEKEHLNIDILLTSLKPKAKKILELGINIVLAFFFMFIIYYGFIFTQSGANQKAPYLSIPMSLYYLSLPTSGIFMIYYQLRQVMEQISNLKSNGDTGGDIK</sequence>
<evidence type="ECO:0000256" key="6">
    <source>
        <dbReference type="ARBA" id="ARBA00022989"/>
    </source>
</evidence>
<dbReference type="InterPro" id="IPR007387">
    <property type="entry name" value="TRAP_DctQ"/>
</dbReference>
<feature type="transmembrane region" description="Helical" evidence="9">
    <location>
        <begin position="12"/>
        <end position="35"/>
    </location>
</feature>
<keyword evidence="6 9" id="KW-1133">Transmembrane helix</keyword>
<gene>
    <name evidence="11" type="ORF">SAMN05446037_10694</name>
</gene>
<feature type="transmembrane region" description="Helical" evidence="9">
    <location>
        <begin position="86"/>
        <end position="107"/>
    </location>
</feature>
<dbReference type="Pfam" id="PF04290">
    <property type="entry name" value="DctQ"/>
    <property type="match status" value="1"/>
</dbReference>
<keyword evidence="2" id="KW-0813">Transport</keyword>
<keyword evidence="5 9" id="KW-0812">Transmembrane</keyword>
<evidence type="ECO:0000256" key="4">
    <source>
        <dbReference type="ARBA" id="ARBA00022519"/>
    </source>
</evidence>
<dbReference type="GO" id="GO:0022857">
    <property type="term" value="F:transmembrane transporter activity"/>
    <property type="evidence" value="ECO:0007669"/>
    <property type="project" value="TreeGrafter"/>
</dbReference>
<reference evidence="12" key="1">
    <citation type="submission" date="2017-06" db="EMBL/GenBank/DDBJ databases">
        <authorList>
            <person name="Varghese N."/>
            <person name="Submissions S."/>
        </authorList>
    </citation>
    <scope>NUCLEOTIDE SEQUENCE [LARGE SCALE GENOMIC DNA]</scope>
    <source>
        <strain evidence="12">SCA</strain>
    </source>
</reference>
<protein>
    <submittedName>
        <fullName evidence="11">TRAP-type C4-dicarboxylate transport system, small permease component</fullName>
    </submittedName>
</protein>
<dbReference type="EMBL" id="FZOJ01000069">
    <property type="protein sequence ID" value="SNT27269.1"/>
    <property type="molecule type" value="Genomic_DNA"/>
</dbReference>
<organism evidence="11 12">
    <name type="scientific">Anaerovirgula multivorans</name>
    <dbReference type="NCBI Taxonomy" id="312168"/>
    <lineage>
        <taxon>Bacteria</taxon>
        <taxon>Bacillati</taxon>
        <taxon>Bacillota</taxon>
        <taxon>Clostridia</taxon>
        <taxon>Peptostreptococcales</taxon>
        <taxon>Natronincolaceae</taxon>
        <taxon>Anaerovirgula</taxon>
    </lineage>
</organism>
<dbReference type="PANTHER" id="PTHR35011">
    <property type="entry name" value="2,3-DIKETO-L-GULONATE TRAP TRANSPORTER SMALL PERMEASE PROTEIN YIAM"/>
    <property type="match status" value="1"/>
</dbReference>
<dbReference type="GO" id="GO:0015740">
    <property type="term" value="P:C4-dicarboxylate transport"/>
    <property type="evidence" value="ECO:0007669"/>
    <property type="project" value="TreeGrafter"/>
</dbReference>
<dbReference type="GO" id="GO:0005886">
    <property type="term" value="C:plasma membrane"/>
    <property type="evidence" value="ECO:0007669"/>
    <property type="project" value="UniProtKB-SubCell"/>
</dbReference>
<dbReference type="RefSeq" id="WP_089285619.1">
    <property type="nucleotide sequence ID" value="NZ_FZOJ01000069.1"/>
</dbReference>
<evidence type="ECO:0000256" key="2">
    <source>
        <dbReference type="ARBA" id="ARBA00022448"/>
    </source>
</evidence>
<evidence type="ECO:0000256" key="9">
    <source>
        <dbReference type="SAM" id="Phobius"/>
    </source>
</evidence>
<evidence type="ECO:0000313" key="12">
    <source>
        <dbReference type="Proteomes" id="UP000198304"/>
    </source>
</evidence>
<feature type="transmembrane region" description="Helical" evidence="9">
    <location>
        <begin position="127"/>
        <end position="144"/>
    </location>
</feature>
<dbReference type="AlphaFoldDB" id="A0A239LCA8"/>
<evidence type="ECO:0000256" key="8">
    <source>
        <dbReference type="ARBA" id="ARBA00038436"/>
    </source>
</evidence>
<keyword evidence="3" id="KW-1003">Cell membrane</keyword>
<keyword evidence="12" id="KW-1185">Reference proteome</keyword>
<evidence type="ECO:0000256" key="5">
    <source>
        <dbReference type="ARBA" id="ARBA00022692"/>
    </source>
</evidence>
<keyword evidence="7 9" id="KW-0472">Membrane</keyword>
<name>A0A239LCA8_9FIRM</name>
<accession>A0A239LCA8</accession>
<evidence type="ECO:0000256" key="3">
    <source>
        <dbReference type="ARBA" id="ARBA00022475"/>
    </source>
</evidence>
<feature type="domain" description="Tripartite ATP-independent periplasmic transporters DctQ component" evidence="10">
    <location>
        <begin position="24"/>
        <end position="151"/>
    </location>
</feature>
<dbReference type="PANTHER" id="PTHR35011:SF2">
    <property type="entry name" value="2,3-DIKETO-L-GULONATE TRAP TRANSPORTER SMALL PERMEASE PROTEIN YIAM"/>
    <property type="match status" value="1"/>
</dbReference>
<dbReference type="OrthoDB" id="45144at2"/>
<feature type="transmembrane region" description="Helical" evidence="9">
    <location>
        <begin position="47"/>
        <end position="65"/>
    </location>
</feature>
<evidence type="ECO:0000256" key="1">
    <source>
        <dbReference type="ARBA" id="ARBA00004429"/>
    </source>
</evidence>
<keyword evidence="4" id="KW-0997">Cell inner membrane</keyword>
<evidence type="ECO:0000313" key="11">
    <source>
        <dbReference type="EMBL" id="SNT27269.1"/>
    </source>
</evidence>
<comment type="subcellular location">
    <subcellularLocation>
        <location evidence="1">Cell inner membrane</location>
        <topology evidence="1">Multi-pass membrane protein</topology>
    </subcellularLocation>
</comment>
<dbReference type="InterPro" id="IPR055348">
    <property type="entry name" value="DctQ"/>
</dbReference>